<proteinExistence type="predicted"/>
<dbReference type="EMBL" id="BDIP01002847">
    <property type="protein sequence ID" value="GIQ86914.1"/>
    <property type="molecule type" value="Genomic_DNA"/>
</dbReference>
<organism evidence="2 3">
    <name type="scientific">Kipferlia bialata</name>
    <dbReference type="NCBI Taxonomy" id="797122"/>
    <lineage>
        <taxon>Eukaryota</taxon>
        <taxon>Metamonada</taxon>
        <taxon>Carpediemonas-like organisms</taxon>
        <taxon>Kipferlia</taxon>
    </lineage>
</organism>
<feature type="compositionally biased region" description="Acidic residues" evidence="1">
    <location>
        <begin position="326"/>
        <end position="344"/>
    </location>
</feature>
<accession>A0A9K3D3Z4</accession>
<feature type="compositionally biased region" description="Basic and acidic residues" evidence="1">
    <location>
        <begin position="345"/>
        <end position="355"/>
    </location>
</feature>
<feature type="compositionally biased region" description="Basic and acidic residues" evidence="1">
    <location>
        <begin position="260"/>
        <end position="324"/>
    </location>
</feature>
<comment type="caution">
    <text evidence="2">The sequence shown here is derived from an EMBL/GenBank/DDBJ whole genome shotgun (WGS) entry which is preliminary data.</text>
</comment>
<reference evidence="2 3" key="1">
    <citation type="journal article" date="2018" name="PLoS ONE">
        <title>The draft genome of Kipferlia bialata reveals reductive genome evolution in fornicate parasites.</title>
        <authorList>
            <person name="Tanifuji G."/>
            <person name="Takabayashi S."/>
            <person name="Kume K."/>
            <person name="Takagi M."/>
            <person name="Nakayama T."/>
            <person name="Kamikawa R."/>
            <person name="Inagaki Y."/>
            <person name="Hashimoto T."/>
        </authorList>
    </citation>
    <scope>NUCLEOTIDE SEQUENCE [LARGE SCALE GENOMIC DNA]</scope>
    <source>
        <strain evidence="2">NY0173</strain>
    </source>
</reference>
<evidence type="ECO:0000313" key="2">
    <source>
        <dbReference type="EMBL" id="GIQ86914.1"/>
    </source>
</evidence>
<keyword evidence="3" id="KW-1185">Reference proteome</keyword>
<evidence type="ECO:0000256" key="1">
    <source>
        <dbReference type="SAM" id="MobiDB-lite"/>
    </source>
</evidence>
<gene>
    <name evidence="2" type="ORF">KIPB_008854</name>
</gene>
<sequence length="413" mass="46132">MAPTPPLTVLHHGTHSAIDCKPPQSFLKSKQKQRRKHESRAGRTSAFGRHSGMMASPPRYHGGYGGHNRRFTSSIMSDTLEREKSIQSVTNQLPDEEQAIFQQFIAMLTTKPPLQARDILNAAHLASLGDYSHGEVPMTSPLHPTPLPGLDATDSDRERDRQRESRLSKMPGEQRERVPSRLSGPSGALGPPRKSPKKVQRTKEDDMLAAASASAQNGYTGTMSMGSGARSINTKPHSAGAAPRITRKASEGVGQLAPMKSDKDAEREREREREKEREAERERERERERQREQDMLAAEALDRERARERERERERELEKEKQAEESSFDEISDIGEECMAEEEGERERGGEAEGEREGEEEGERDYDQTQPYSPCTVSPGEGERPVSALSELSGTLSSVEDIPDSPAYNDDFE</sequence>
<name>A0A9K3D3Z4_9EUKA</name>
<feature type="compositionally biased region" description="Polar residues" evidence="1">
    <location>
        <begin position="213"/>
        <end position="236"/>
    </location>
</feature>
<dbReference type="AlphaFoldDB" id="A0A9K3D3Z4"/>
<protein>
    <submittedName>
        <fullName evidence="2">Uncharacterized protein</fullName>
    </submittedName>
</protein>
<dbReference type="Proteomes" id="UP000265618">
    <property type="component" value="Unassembled WGS sequence"/>
</dbReference>
<feature type="compositionally biased region" description="Basic residues" evidence="1">
    <location>
        <begin position="29"/>
        <end position="38"/>
    </location>
</feature>
<feature type="region of interest" description="Disordered" evidence="1">
    <location>
        <begin position="1"/>
        <end position="65"/>
    </location>
</feature>
<feature type="region of interest" description="Disordered" evidence="1">
    <location>
        <begin position="136"/>
        <end position="413"/>
    </location>
</feature>
<feature type="compositionally biased region" description="Basic and acidic residues" evidence="1">
    <location>
        <begin position="154"/>
        <end position="179"/>
    </location>
</feature>
<evidence type="ECO:0000313" key="3">
    <source>
        <dbReference type="Proteomes" id="UP000265618"/>
    </source>
</evidence>